<reference evidence="3 4" key="1">
    <citation type="submission" date="2018-06" db="EMBL/GenBank/DDBJ databases">
        <title>Halonotius sp. F13-13 a new haloarchaeeon isolated from a solar saltern from Isla Cristina, Huelva, Spain.</title>
        <authorList>
            <person name="Duran-Viseras A."/>
            <person name="Sanchez-Porro C."/>
            <person name="Ventosa A."/>
        </authorList>
    </citation>
    <scope>NUCLEOTIDE SEQUENCE [LARGE SCALE GENOMIC DNA]</scope>
    <source>
        <strain evidence="3 4">F13-13</strain>
    </source>
</reference>
<accession>A0A3A6Q6C0</accession>
<gene>
    <name evidence="3" type="ORF">DM826_01575</name>
</gene>
<dbReference type="OrthoDB" id="337462at2157"/>
<feature type="domain" description="Inner membrane protein YgaP-like transmembrane" evidence="2">
    <location>
        <begin position="5"/>
        <end position="76"/>
    </location>
</feature>
<name>A0A3A6Q6C0_9EURY</name>
<sequence length="88" mass="9211">MSGRKTNVGRRDRIVRTLLTPVALGAIAWLYTSVPQSTTTLAAMGGLGLLVFIFVTSALTGTCGIYAALGINTCRQCEADYGGGNIWG</sequence>
<comment type="caution">
    <text evidence="3">The sequence shown here is derived from an EMBL/GenBank/DDBJ whole genome shotgun (WGS) entry which is preliminary data.</text>
</comment>
<dbReference type="Proteomes" id="UP000276588">
    <property type="component" value="Unassembled WGS sequence"/>
</dbReference>
<feature type="transmembrane region" description="Helical" evidence="1">
    <location>
        <begin position="14"/>
        <end position="31"/>
    </location>
</feature>
<evidence type="ECO:0000259" key="2">
    <source>
        <dbReference type="Pfam" id="PF11127"/>
    </source>
</evidence>
<keyword evidence="1" id="KW-0472">Membrane</keyword>
<proteinExistence type="predicted"/>
<dbReference type="Pfam" id="PF11127">
    <property type="entry name" value="YgaP-like_TM"/>
    <property type="match status" value="1"/>
</dbReference>
<dbReference type="AlphaFoldDB" id="A0A3A6Q6C0"/>
<keyword evidence="4" id="KW-1185">Reference proteome</keyword>
<evidence type="ECO:0000256" key="1">
    <source>
        <dbReference type="SAM" id="Phobius"/>
    </source>
</evidence>
<protein>
    <submittedName>
        <fullName evidence="3">DUF2892 domain-containing protein</fullName>
    </submittedName>
</protein>
<dbReference type="EMBL" id="QKNY01000003">
    <property type="protein sequence ID" value="RJX44919.1"/>
    <property type="molecule type" value="Genomic_DNA"/>
</dbReference>
<dbReference type="RefSeq" id="WP_120100888.1">
    <property type="nucleotide sequence ID" value="NZ_QKNY01000003.1"/>
</dbReference>
<dbReference type="InterPro" id="IPR021309">
    <property type="entry name" value="YgaP-like_TM"/>
</dbReference>
<keyword evidence="1" id="KW-1133">Transmembrane helix</keyword>
<evidence type="ECO:0000313" key="3">
    <source>
        <dbReference type="EMBL" id="RJX44919.1"/>
    </source>
</evidence>
<keyword evidence="1" id="KW-0812">Transmembrane</keyword>
<organism evidence="3 4">
    <name type="scientific">Halonotius aquaticus</name>
    <dbReference type="NCBI Taxonomy" id="2216978"/>
    <lineage>
        <taxon>Archaea</taxon>
        <taxon>Methanobacteriati</taxon>
        <taxon>Methanobacteriota</taxon>
        <taxon>Stenosarchaea group</taxon>
        <taxon>Halobacteria</taxon>
        <taxon>Halobacteriales</taxon>
        <taxon>Haloferacaceae</taxon>
        <taxon>Halonotius</taxon>
    </lineage>
</organism>
<evidence type="ECO:0000313" key="4">
    <source>
        <dbReference type="Proteomes" id="UP000276588"/>
    </source>
</evidence>
<feature type="transmembrane region" description="Helical" evidence="1">
    <location>
        <begin position="43"/>
        <end position="69"/>
    </location>
</feature>